<proteinExistence type="predicted"/>
<organism evidence="2 3">
    <name type="scientific">Muricaecibacterium torontonense</name>
    <dbReference type="NCBI Taxonomy" id="3032871"/>
    <lineage>
        <taxon>Bacteria</taxon>
        <taxon>Bacillati</taxon>
        <taxon>Actinomycetota</taxon>
        <taxon>Coriobacteriia</taxon>
        <taxon>Coriobacteriales</taxon>
        <taxon>Atopobiaceae</taxon>
        <taxon>Muricaecibacterium</taxon>
    </lineage>
</organism>
<keyword evidence="1" id="KW-1133">Transmembrane helix</keyword>
<dbReference type="RefSeq" id="WP_136012104.1">
    <property type="nucleotide sequence ID" value="NZ_SRYE01000001.1"/>
</dbReference>
<dbReference type="Proteomes" id="UP000310263">
    <property type="component" value="Unassembled WGS sequence"/>
</dbReference>
<dbReference type="Gene3D" id="1.25.40.10">
    <property type="entry name" value="Tetratricopeptide repeat domain"/>
    <property type="match status" value="1"/>
</dbReference>
<keyword evidence="3" id="KW-1185">Reference proteome</keyword>
<dbReference type="SUPFAM" id="SSF48452">
    <property type="entry name" value="TPR-like"/>
    <property type="match status" value="1"/>
</dbReference>
<evidence type="ECO:0008006" key="4">
    <source>
        <dbReference type="Google" id="ProtNLM"/>
    </source>
</evidence>
<feature type="transmembrane region" description="Helical" evidence="1">
    <location>
        <begin position="46"/>
        <end position="66"/>
    </location>
</feature>
<name>A0A4S2F3F1_9ACTN</name>
<dbReference type="InterPro" id="IPR011990">
    <property type="entry name" value="TPR-like_helical_dom_sf"/>
</dbReference>
<evidence type="ECO:0000313" key="2">
    <source>
        <dbReference type="EMBL" id="TGY63479.1"/>
    </source>
</evidence>
<evidence type="ECO:0000313" key="3">
    <source>
        <dbReference type="Proteomes" id="UP000310263"/>
    </source>
</evidence>
<comment type="caution">
    <text evidence="2">The sequence shown here is derived from an EMBL/GenBank/DDBJ whole genome shotgun (WGS) entry which is preliminary data.</text>
</comment>
<dbReference type="AlphaFoldDB" id="A0A4S2F3F1"/>
<protein>
    <recommendedName>
        <fullName evidence="4">Tetratricopeptide repeat protein</fullName>
    </recommendedName>
</protein>
<reference evidence="2 3" key="1">
    <citation type="submission" date="2019-04" db="EMBL/GenBank/DDBJ databases">
        <title>Microbes associate with the intestines of laboratory mice.</title>
        <authorList>
            <person name="Navarre W."/>
            <person name="Wong E."/>
            <person name="Huang K."/>
            <person name="Tropini C."/>
            <person name="Ng K."/>
            <person name="Yu B."/>
        </authorList>
    </citation>
    <scope>NUCLEOTIDE SEQUENCE [LARGE SCALE GENOMIC DNA]</scope>
    <source>
        <strain evidence="2 3">NM07_P-09</strain>
    </source>
</reference>
<evidence type="ECO:0000256" key="1">
    <source>
        <dbReference type="SAM" id="Phobius"/>
    </source>
</evidence>
<keyword evidence="1" id="KW-0472">Membrane</keyword>
<dbReference type="EMBL" id="SRYE01000001">
    <property type="protein sequence ID" value="TGY63479.1"/>
    <property type="molecule type" value="Genomic_DNA"/>
</dbReference>
<dbReference type="PROSITE" id="PS51257">
    <property type="entry name" value="PROKAR_LIPOPROTEIN"/>
    <property type="match status" value="1"/>
</dbReference>
<keyword evidence="1" id="KW-0812">Transmembrane</keyword>
<dbReference type="OrthoDB" id="3185166at2"/>
<accession>A0A4S2F3F1</accession>
<gene>
    <name evidence="2" type="ORF">E5334_02995</name>
</gene>
<sequence length="806" mass="87504">MKPHVPASHALNDFKSRLCAFGAFLCLMGFVGCANASTPSHGAVAPLAFWSLAILGVLLGGAALFYRARLSGQPVPNASSGGAQALDPLALHRVQELLEGAPALQEDSFDLTSFFQQLLQAAEPLTFLKDALGDIRTREAKADGLFENPEHASAPSAYERFLAQELEDAKLLEAASQPIPLRFVAQPTRHLVGYRIDLAAYPFSYEVAAQRLTAALNRLLMAHHHCKNSPSPTFEQLLQAATYLEAMPQRQLRALVDPAAQEGAYREWDARHAIAWGLERLRTPYPFEAQFRLNLQAGLAAFAIPATDPEVMASRRWSFDLDRQVSATASMRTQASLDLCCKEALTCASLAFALCPQLSFVWVQGYVDNPQGHSCLLWAKLSRRQMKEAHLSSSQDGIDLFCRLGGTVGWDGAQCTPVDAGFSLEDPQLSPAWRTQRPEYSCREIPASYQGPLKAQEVAELSIDESQLRSSLMERILPSLGPRCQDAVSQVLALGGQHPEPTVAQARTRVAQHLVEGELDVTNGWEVLADFTSPDPVEQMLGHAMGSLQQEGIPALVARLSRQLKEHQASLEAAVDDGRPWRCFANYAERSLYNQFYGDLEPAPHLAPLSHLRGQLALSLLESQQGRHDQALLWALDARDLAPLYPPAQLQVARAYLELGDGAMAAQTLTDLLASTYDPGAAAQAYHLLNSAAMALEDTELAVACLAMATTYPTPVAALSAVFLSGLVASLDDPDEAGRMILETPRILESHQIPKAPTQKVLDALRKGAQAATNAEIFSVATDLTALLAQLESDQVMLSISKSMAL</sequence>